<keyword evidence="5" id="KW-1185">Reference proteome</keyword>
<evidence type="ECO:0000313" key="5">
    <source>
        <dbReference type="Proteomes" id="UP000000663"/>
    </source>
</evidence>
<evidence type="ECO:0000256" key="1">
    <source>
        <dbReference type="ARBA" id="ARBA00022679"/>
    </source>
</evidence>
<dbReference type="GO" id="GO:0016757">
    <property type="term" value="F:glycosyltransferase activity"/>
    <property type="evidence" value="ECO:0007669"/>
    <property type="project" value="UniProtKB-KW"/>
</dbReference>
<dbReference type="Pfam" id="PF13578">
    <property type="entry name" value="Methyltransf_24"/>
    <property type="match status" value="1"/>
</dbReference>
<keyword evidence="1 4" id="KW-0808">Transferase</keyword>
<dbReference type="Proteomes" id="UP000000663">
    <property type="component" value="Chromosome"/>
</dbReference>
<dbReference type="Pfam" id="PF13439">
    <property type="entry name" value="Glyco_transf_4"/>
    <property type="match status" value="1"/>
</dbReference>
<dbReference type="InterPro" id="IPR001296">
    <property type="entry name" value="Glyco_trans_1"/>
</dbReference>
<dbReference type="RefSeq" id="WP_012036806.1">
    <property type="nucleotide sequence ID" value="NC_009464.1"/>
</dbReference>
<evidence type="ECO:0000313" key="4">
    <source>
        <dbReference type="EMBL" id="CAJ35693.1"/>
    </source>
</evidence>
<dbReference type="Pfam" id="PF13692">
    <property type="entry name" value="Glyco_trans_1_4"/>
    <property type="match status" value="1"/>
</dbReference>
<dbReference type="PANTHER" id="PTHR46401">
    <property type="entry name" value="GLYCOSYLTRANSFERASE WBBK-RELATED"/>
    <property type="match status" value="1"/>
</dbReference>
<protein>
    <submittedName>
        <fullName evidence="4">Predicted glycosyltransferase (Group 1)</fullName>
        <ecNumber evidence="4">2.4.1.-</ecNumber>
    </submittedName>
</protein>
<dbReference type="Pfam" id="PF00534">
    <property type="entry name" value="Glycos_transf_1"/>
    <property type="match status" value="1"/>
</dbReference>
<dbReference type="AlphaFoldDB" id="Q0W7F0"/>
<dbReference type="KEGG" id="rci:RCIX213"/>
<dbReference type="EMBL" id="AM114193">
    <property type="protein sequence ID" value="CAJ35693.1"/>
    <property type="molecule type" value="Genomic_DNA"/>
</dbReference>
<feature type="domain" description="Glycosyltransferase subfamily 4-like N-terminal" evidence="3">
    <location>
        <begin position="15"/>
        <end position="157"/>
    </location>
</feature>
<dbReference type="STRING" id="351160.RCIX213"/>
<dbReference type="CDD" id="cd03801">
    <property type="entry name" value="GT4_PimA-like"/>
    <property type="match status" value="1"/>
</dbReference>
<organism evidence="4 5">
    <name type="scientific">Methanocella arvoryzae (strain DSM 22066 / NBRC 105507 / MRE50)</name>
    <dbReference type="NCBI Taxonomy" id="351160"/>
    <lineage>
        <taxon>Archaea</taxon>
        <taxon>Methanobacteriati</taxon>
        <taxon>Methanobacteriota</taxon>
        <taxon>Stenosarchaea group</taxon>
        <taxon>Methanomicrobia</taxon>
        <taxon>Methanocellales</taxon>
        <taxon>Methanocellaceae</taxon>
        <taxon>Methanocella</taxon>
    </lineage>
</organism>
<dbReference type="InterPro" id="IPR028098">
    <property type="entry name" value="Glyco_trans_4-like_N"/>
</dbReference>
<dbReference type="Gene3D" id="3.40.50.2000">
    <property type="entry name" value="Glycogen Phosphorylase B"/>
    <property type="match status" value="3"/>
</dbReference>
<dbReference type="SUPFAM" id="SSF53335">
    <property type="entry name" value="S-adenosyl-L-methionine-dependent methyltransferases"/>
    <property type="match status" value="1"/>
</dbReference>
<dbReference type="CAZy" id="GT4">
    <property type="family name" value="Glycosyltransferase Family 4"/>
</dbReference>
<reference evidence="4 5" key="1">
    <citation type="journal article" date="2006" name="Science">
        <title>Genome of rice cluster I archaea -- the key methane producers in the rice rhizosphere.</title>
        <authorList>
            <person name="Erkel C."/>
            <person name="Kube M."/>
            <person name="Reinhardt R."/>
            <person name="Liesack W."/>
        </authorList>
    </citation>
    <scope>NUCLEOTIDE SEQUENCE [LARGE SCALE GENOMIC DNA]</scope>
    <source>
        <strain evidence="5">DSM 22066 / NBRC 105507 / MRE50</strain>
    </source>
</reference>
<sequence length="1015" mass="114631">MKILICNERFLFRYGVDRVLLILGKGLNELGYTVSVMGNHFDREIVETFASKIITVPTDKEYRNGNDFTLEWLKANWDKYFKDDTPDIVLFGGWPFFSSIPFFREKGCIVVFSDHGMCPMDGYSGYHLSVLQELKRLRKAYTSQCSAIIGVSDFIVRSQSLPDAGSEVDISYILNGADHMDMKIWPKLQLRIDNASRYSEDTVRNLQKNGTKLILFLGRWEPGCYKNSEAILELLPLIRSRVNNIAVLVLGDRESVNVPAELEGYLIPIGYPDDTELQNLMEQVDLGISVSLWEGFNLPIAEMQWIGKPVLAFNIGAHPEVILHPWYLCENTTDMAGKACDILIGNDLDSVTKAQSLLKFHESFKWCTTVGKYHEKFIELARTHYSIKQQPLSIIIDVTNASRDPANSGVIRVTRRLSRTLQAYLNPIFVTWDNEQDSYVLLNRQEYETLGKFNGPVLANPDAVSQPGKRTLLSDYLMGGLNSSRWLLLPETVMESSGRMIRKWARDNGIKLAAIFYDSIPIQHPELCKDTLVRENHSDYMLGLAQCDVVIPISGFSATCLKTFWEDHHVKGCPIISDLLPGEFGGSKRPAEPKACQGTVKMLCVSTLEPRKNHRMLIEACLLMEKNHPELNWQLTLVGNRYAGAYDIAEYVQRVAATNPRIKWLGIVDDATLDRLYAEATFTVYPSIVEGFGMPIIESIWYGRPCICSNGGVMAELASEGGCLTTDVTNPEVLSRDLYRLATDSSLRARLSQEALQRKVKTWDQYVQQFLSILDSRTVMLNVNGKKMRDVMVSKSWENILYENCLCDNWQMNHSERLAILGVLSRIKPTCCIEVGTYKGGSLSLISQYSDIVFSIDIDPGIPEKFGYFDNVRFLTGPSSVLLPALLKCLDEENLPVDFILIDGDHSAEGIKRDIESVLAYVPKKPLFVMMHDSFNPECRRGMIEAPWDKSPYVEWVDIDFIPGRVIEADPASRGEMWGGLALAYLKPAIRQQPLCINQSSSGVFEHLKTQSLFK</sequence>
<dbReference type="GeneID" id="5143132"/>
<accession>Q0W7F0</accession>
<dbReference type="PANTHER" id="PTHR46401:SF2">
    <property type="entry name" value="GLYCOSYLTRANSFERASE WBBK-RELATED"/>
    <property type="match status" value="1"/>
</dbReference>
<proteinExistence type="predicted"/>
<dbReference type="Gene3D" id="3.40.50.150">
    <property type="entry name" value="Vaccinia Virus protein VP39"/>
    <property type="match status" value="1"/>
</dbReference>
<dbReference type="eggNOG" id="arCOG01403">
    <property type="taxonomic scope" value="Archaea"/>
</dbReference>
<gene>
    <name evidence="4" type="ORF">RCIX213</name>
</gene>
<feature type="domain" description="Glycosyl transferase family 1" evidence="2">
    <location>
        <begin position="600"/>
        <end position="756"/>
    </location>
</feature>
<dbReference type="EC" id="2.4.1.-" evidence="4"/>
<dbReference type="PATRIC" id="fig|351160.9.peg.2543"/>
<evidence type="ECO:0000259" key="3">
    <source>
        <dbReference type="Pfam" id="PF13439"/>
    </source>
</evidence>
<dbReference type="OrthoDB" id="109596at2157"/>
<dbReference type="InterPro" id="IPR029063">
    <property type="entry name" value="SAM-dependent_MTases_sf"/>
</dbReference>
<name>Q0W7F0_METAR</name>
<dbReference type="SUPFAM" id="SSF53756">
    <property type="entry name" value="UDP-Glycosyltransferase/glycogen phosphorylase"/>
    <property type="match status" value="2"/>
</dbReference>
<evidence type="ECO:0000259" key="2">
    <source>
        <dbReference type="Pfam" id="PF00534"/>
    </source>
</evidence>
<keyword evidence="4" id="KW-0328">Glycosyltransferase</keyword>